<accession>A0A2W1BMV0</accession>
<evidence type="ECO:0000256" key="3">
    <source>
        <dbReference type="ARBA" id="ARBA00022989"/>
    </source>
</evidence>
<dbReference type="Gene3D" id="1.20.1250.20">
    <property type="entry name" value="MFS general substrate transporter like domains"/>
    <property type="match status" value="1"/>
</dbReference>
<dbReference type="OrthoDB" id="2261376at2759"/>
<name>A0A2W1BMV0_HELAM</name>
<feature type="transmembrane region" description="Helical" evidence="5">
    <location>
        <begin position="503"/>
        <end position="521"/>
    </location>
</feature>
<keyword evidence="8" id="KW-1185">Reference proteome</keyword>
<keyword evidence="2 5" id="KW-0812">Transmembrane</keyword>
<feature type="transmembrane region" description="Helical" evidence="5">
    <location>
        <begin position="415"/>
        <end position="436"/>
    </location>
</feature>
<feature type="transmembrane region" description="Helical" evidence="5">
    <location>
        <begin position="443"/>
        <end position="461"/>
    </location>
</feature>
<dbReference type="Pfam" id="PF00083">
    <property type="entry name" value="Sugar_tr"/>
    <property type="match status" value="1"/>
</dbReference>
<evidence type="ECO:0000313" key="8">
    <source>
        <dbReference type="Proteomes" id="UP000249218"/>
    </source>
</evidence>
<dbReference type="InterPro" id="IPR020846">
    <property type="entry name" value="MFS_dom"/>
</dbReference>
<comment type="subcellular location">
    <subcellularLocation>
        <location evidence="1">Membrane</location>
        <topology evidence="1">Multi-pass membrane protein</topology>
    </subcellularLocation>
</comment>
<organism evidence="7 8">
    <name type="scientific">Helicoverpa armigera</name>
    <name type="common">Cotton bollworm</name>
    <name type="synonym">Heliothis armigera</name>
    <dbReference type="NCBI Taxonomy" id="29058"/>
    <lineage>
        <taxon>Eukaryota</taxon>
        <taxon>Metazoa</taxon>
        <taxon>Ecdysozoa</taxon>
        <taxon>Arthropoda</taxon>
        <taxon>Hexapoda</taxon>
        <taxon>Insecta</taxon>
        <taxon>Pterygota</taxon>
        <taxon>Neoptera</taxon>
        <taxon>Endopterygota</taxon>
        <taxon>Lepidoptera</taxon>
        <taxon>Glossata</taxon>
        <taxon>Ditrysia</taxon>
        <taxon>Noctuoidea</taxon>
        <taxon>Noctuidae</taxon>
        <taxon>Heliothinae</taxon>
        <taxon>Helicoverpa</taxon>
    </lineage>
</organism>
<dbReference type="PROSITE" id="PS00216">
    <property type="entry name" value="SUGAR_TRANSPORT_1"/>
    <property type="match status" value="1"/>
</dbReference>
<sequence>MVAASEEKPGAPGGGKRRLELDTLLVEEVGQFGKHQLRSFLWLAVLVVFVACSNQEYVFTTARISTSNCERLFQMFDIGVFTLRLNTPISIVCSDSSEPAEFSPVWLENALPSGSTPGSFDNCRRFGNSTAALGDNSTCPSSLFDRDTLLPCDTYVYENTHTAVYDLGLACDEWRRSLVGTVCTFGTLTAMPITGFVSDRWGRRVALTINAVNTAWIGLTRYWADTYIGFILTEFAEATFGYGLYSSLYILLTEEVGPDYRVAIGAALKTCFAMGQMTLGLLAWAVPNWRTLTLVMYIPQFLTIAYYWLISESVRWYMSKGRFEESEALLKKMAKVNGTQVSDISLEELRRTAEEKLRSSADETQKSGEPWLIVQVFRHKRVLLACVVSPIWWITTTFIYYGLSLNAVNMSGNKYLNYVAVAAVEIPGFWTAYYLMGKIGRKAVLTGAFWLCSACQLAYVLMPQGLYVPSLVVYLIAKLAIAMVATSIYVYTAELYPTKHRHSLFAFSSMMGRIGSMMAPLTPAFGAQWFAELPFVLFGSLALVSGALIFLTPETLGTTLPDTLDQAEHIGSNKEKHTK</sequence>
<evidence type="ECO:0000256" key="2">
    <source>
        <dbReference type="ARBA" id="ARBA00022692"/>
    </source>
</evidence>
<feature type="transmembrane region" description="Helical" evidence="5">
    <location>
        <begin position="292"/>
        <end position="310"/>
    </location>
</feature>
<feature type="transmembrane region" description="Helical" evidence="5">
    <location>
        <begin position="533"/>
        <end position="551"/>
    </location>
</feature>
<protein>
    <recommendedName>
        <fullName evidence="6">Major facilitator superfamily (MFS) profile domain-containing protein</fullName>
    </recommendedName>
</protein>
<evidence type="ECO:0000259" key="6">
    <source>
        <dbReference type="PROSITE" id="PS50850"/>
    </source>
</evidence>
<feature type="transmembrane region" description="Helical" evidence="5">
    <location>
        <begin position="382"/>
        <end position="403"/>
    </location>
</feature>
<feature type="transmembrane region" description="Helical" evidence="5">
    <location>
        <begin position="40"/>
        <end position="59"/>
    </location>
</feature>
<dbReference type="Proteomes" id="UP000249218">
    <property type="component" value="Unassembled WGS sequence"/>
</dbReference>
<feature type="domain" description="Major facilitator superfamily (MFS) profile" evidence="6">
    <location>
        <begin position="139"/>
        <end position="557"/>
    </location>
</feature>
<evidence type="ECO:0000313" key="7">
    <source>
        <dbReference type="EMBL" id="PZC76258.1"/>
    </source>
</evidence>
<feature type="transmembrane region" description="Helical" evidence="5">
    <location>
        <begin position="230"/>
        <end position="252"/>
    </location>
</feature>
<evidence type="ECO:0000256" key="5">
    <source>
        <dbReference type="SAM" id="Phobius"/>
    </source>
</evidence>
<dbReference type="AlphaFoldDB" id="A0A2W1BMV0"/>
<evidence type="ECO:0000256" key="1">
    <source>
        <dbReference type="ARBA" id="ARBA00004141"/>
    </source>
</evidence>
<proteinExistence type="predicted"/>
<dbReference type="InterPro" id="IPR036259">
    <property type="entry name" value="MFS_trans_sf"/>
</dbReference>
<gene>
    <name evidence="7" type="primary">HaOG204864</name>
    <name evidence="7" type="ORF">B5X24_HaOG204864</name>
</gene>
<keyword evidence="4 5" id="KW-0472">Membrane</keyword>
<feature type="transmembrane region" description="Helical" evidence="5">
    <location>
        <begin position="264"/>
        <end position="286"/>
    </location>
</feature>
<dbReference type="EMBL" id="KZ149964">
    <property type="protein sequence ID" value="PZC76258.1"/>
    <property type="molecule type" value="Genomic_DNA"/>
</dbReference>
<dbReference type="PANTHER" id="PTHR24064">
    <property type="entry name" value="SOLUTE CARRIER FAMILY 22 MEMBER"/>
    <property type="match status" value="1"/>
</dbReference>
<dbReference type="PROSITE" id="PS50850">
    <property type="entry name" value="MFS"/>
    <property type="match status" value="1"/>
</dbReference>
<reference evidence="7 8" key="1">
    <citation type="journal article" date="2017" name="BMC Biol.">
        <title>Genomic innovations, transcriptional plasticity and gene loss underlying the evolution and divergence of two highly polyphagous and invasive Helicoverpa pest species.</title>
        <authorList>
            <person name="Pearce S.L."/>
            <person name="Clarke D.F."/>
            <person name="East P.D."/>
            <person name="Elfekih S."/>
            <person name="Gordon K.H."/>
            <person name="Jermiin L.S."/>
            <person name="McGaughran A."/>
            <person name="Oakeshott J.G."/>
            <person name="Papanikolaou A."/>
            <person name="Perera O.P."/>
            <person name="Rane R.V."/>
            <person name="Richards S."/>
            <person name="Tay W.T."/>
            <person name="Walsh T.K."/>
            <person name="Anderson A."/>
            <person name="Anderson C.J."/>
            <person name="Asgari S."/>
            <person name="Board P.G."/>
            <person name="Bretschneider A."/>
            <person name="Campbell P.M."/>
            <person name="Chertemps T."/>
            <person name="Christeller J.T."/>
            <person name="Coppin C.W."/>
            <person name="Downes S.J."/>
            <person name="Duan G."/>
            <person name="Farnsworth C.A."/>
            <person name="Good R.T."/>
            <person name="Han L.B."/>
            <person name="Han Y.C."/>
            <person name="Hatje K."/>
            <person name="Horne I."/>
            <person name="Huang Y.P."/>
            <person name="Hughes D.S."/>
            <person name="Jacquin-Joly E."/>
            <person name="James W."/>
            <person name="Jhangiani S."/>
            <person name="Kollmar M."/>
            <person name="Kuwar S.S."/>
            <person name="Li S."/>
            <person name="Liu N.Y."/>
            <person name="Maibeche M.T."/>
            <person name="Miller J.R."/>
            <person name="Montagne N."/>
            <person name="Perry T."/>
            <person name="Qu J."/>
            <person name="Song S.V."/>
            <person name="Sutton G.G."/>
            <person name="Vogel H."/>
            <person name="Walenz B.P."/>
            <person name="Xu W."/>
            <person name="Zhang H.J."/>
            <person name="Zou Z."/>
            <person name="Batterham P."/>
            <person name="Edwards O.R."/>
            <person name="Feyereisen R."/>
            <person name="Gibbs R.A."/>
            <person name="Heckel D.G."/>
            <person name="McGrath A."/>
            <person name="Robin C."/>
            <person name="Scherer S.E."/>
            <person name="Worley K.C."/>
            <person name="Wu Y.D."/>
        </authorList>
    </citation>
    <scope>NUCLEOTIDE SEQUENCE [LARGE SCALE GENOMIC DNA]</scope>
    <source>
        <strain evidence="7">Harm_GR_Male_#8</strain>
        <tissue evidence="7">Whole organism</tissue>
    </source>
</reference>
<dbReference type="InterPro" id="IPR005829">
    <property type="entry name" value="Sugar_transporter_CS"/>
</dbReference>
<dbReference type="InterPro" id="IPR005828">
    <property type="entry name" value="MFS_sugar_transport-like"/>
</dbReference>
<keyword evidence="3 5" id="KW-1133">Transmembrane helix</keyword>
<dbReference type="GO" id="GO:0022857">
    <property type="term" value="F:transmembrane transporter activity"/>
    <property type="evidence" value="ECO:0007669"/>
    <property type="project" value="InterPro"/>
</dbReference>
<feature type="transmembrane region" description="Helical" evidence="5">
    <location>
        <begin position="467"/>
        <end position="491"/>
    </location>
</feature>
<dbReference type="GO" id="GO:0016020">
    <property type="term" value="C:membrane"/>
    <property type="evidence" value="ECO:0007669"/>
    <property type="project" value="UniProtKB-SubCell"/>
</dbReference>
<evidence type="ECO:0000256" key="4">
    <source>
        <dbReference type="ARBA" id="ARBA00023136"/>
    </source>
</evidence>
<dbReference type="SUPFAM" id="SSF103473">
    <property type="entry name" value="MFS general substrate transporter"/>
    <property type="match status" value="1"/>
</dbReference>